<evidence type="ECO:0000313" key="2">
    <source>
        <dbReference type="Proteomes" id="UP001432062"/>
    </source>
</evidence>
<gene>
    <name evidence="1" type="ORF">OG563_46715</name>
</gene>
<evidence type="ECO:0000313" key="1">
    <source>
        <dbReference type="EMBL" id="WUV46455.1"/>
    </source>
</evidence>
<protein>
    <submittedName>
        <fullName evidence="1">Uncharacterized protein</fullName>
    </submittedName>
</protein>
<name>A0ABZ1YT54_9NOCA</name>
<dbReference type="RefSeq" id="WP_329410182.1">
    <property type="nucleotide sequence ID" value="NZ_CP109441.1"/>
</dbReference>
<proteinExistence type="predicted"/>
<sequence>MSEAAADAGIDGGGPFSFRPRPMVVEAIRWTGKNCTEIAEWAGDLVHIEQMRSPGGRSVLVLLLYRGRGVETIPIGHWIMRDPAGALHSYDPHTFDVIYMRSDLDDDHCDATAGNR</sequence>
<keyword evidence="2" id="KW-1185">Reference proteome</keyword>
<reference evidence="1" key="1">
    <citation type="submission" date="2022-10" db="EMBL/GenBank/DDBJ databases">
        <title>The complete genomes of actinobacterial strains from the NBC collection.</title>
        <authorList>
            <person name="Joergensen T.S."/>
            <person name="Alvarez Arevalo M."/>
            <person name="Sterndorff E.B."/>
            <person name="Faurdal D."/>
            <person name="Vuksanovic O."/>
            <person name="Mourched A.-S."/>
            <person name="Charusanti P."/>
            <person name="Shaw S."/>
            <person name="Blin K."/>
            <person name="Weber T."/>
        </authorList>
    </citation>
    <scope>NUCLEOTIDE SEQUENCE</scope>
    <source>
        <strain evidence="1">NBC_01482</strain>
    </source>
</reference>
<organism evidence="1 2">
    <name type="scientific">Nocardia vinacea</name>
    <dbReference type="NCBI Taxonomy" id="96468"/>
    <lineage>
        <taxon>Bacteria</taxon>
        <taxon>Bacillati</taxon>
        <taxon>Actinomycetota</taxon>
        <taxon>Actinomycetes</taxon>
        <taxon>Mycobacteriales</taxon>
        <taxon>Nocardiaceae</taxon>
        <taxon>Nocardia</taxon>
    </lineage>
</organism>
<accession>A0ABZ1YT54</accession>
<dbReference type="Proteomes" id="UP001432062">
    <property type="component" value="Chromosome"/>
</dbReference>
<dbReference type="EMBL" id="CP109441">
    <property type="protein sequence ID" value="WUV46455.1"/>
    <property type="molecule type" value="Genomic_DNA"/>
</dbReference>